<reference evidence="2" key="1">
    <citation type="submission" date="2014-06" db="EMBL/GenBank/DDBJ databases">
        <authorList>
            <person name="Urmite Genomes Urmite Genomes"/>
        </authorList>
    </citation>
    <scope>NUCLEOTIDE SEQUENCE</scope>
</reference>
<evidence type="ECO:0000256" key="1">
    <source>
        <dbReference type="SAM" id="Phobius"/>
    </source>
</evidence>
<keyword evidence="1" id="KW-0812">Transmembrane</keyword>
<dbReference type="EMBL" id="LK931336">
    <property type="protein sequence ID" value="CDZ83089.1"/>
    <property type="molecule type" value="Genomic_DNA"/>
</dbReference>
<name>A0A078LGA4_CITKO</name>
<organism evidence="2">
    <name type="scientific">Citrobacter koseri</name>
    <name type="common">Citrobacter diversus</name>
    <dbReference type="NCBI Taxonomy" id="545"/>
    <lineage>
        <taxon>Bacteria</taxon>
        <taxon>Pseudomonadati</taxon>
        <taxon>Pseudomonadota</taxon>
        <taxon>Gammaproteobacteria</taxon>
        <taxon>Enterobacterales</taxon>
        <taxon>Enterobacteriaceae</taxon>
        <taxon>Citrobacter</taxon>
    </lineage>
</organism>
<evidence type="ECO:0000313" key="5">
    <source>
        <dbReference type="Proteomes" id="UP000251584"/>
    </source>
</evidence>
<accession>A0A078LGA4</accession>
<evidence type="ECO:0000313" key="3">
    <source>
        <dbReference type="EMBL" id="SQB29704.1"/>
    </source>
</evidence>
<keyword evidence="1" id="KW-0472">Membrane</keyword>
<evidence type="ECO:0000313" key="4">
    <source>
        <dbReference type="EMBL" id="VEB84796.1"/>
    </source>
</evidence>
<reference evidence="4 6" key="3">
    <citation type="submission" date="2018-12" db="EMBL/GenBank/DDBJ databases">
        <authorList>
            <consortium name="Pathogen Informatics"/>
        </authorList>
    </citation>
    <scope>NUCLEOTIDE SEQUENCE [LARGE SCALE GENOMIC DNA]</scope>
    <source>
        <strain evidence="4 6">NCTC11075</strain>
    </source>
</reference>
<feature type="transmembrane region" description="Helical" evidence="1">
    <location>
        <begin position="36"/>
        <end position="55"/>
    </location>
</feature>
<evidence type="ECO:0000313" key="6">
    <source>
        <dbReference type="Proteomes" id="UP000270272"/>
    </source>
</evidence>
<reference evidence="3 5" key="2">
    <citation type="submission" date="2018-06" db="EMBL/GenBank/DDBJ databases">
        <authorList>
            <consortium name="Pathogen Informatics"/>
            <person name="Doyle S."/>
        </authorList>
    </citation>
    <scope>NUCLEOTIDE SEQUENCE [LARGE SCALE GENOMIC DNA]</scope>
    <source>
        <strain evidence="3 5">NCTC10786</strain>
    </source>
</reference>
<sequence>MKRCLFISKYTFILISIGNVIYFILNYHALDAVLIILFYVALIFTPVILILRAFCAQHE</sequence>
<dbReference type="EMBL" id="UAVY01000004">
    <property type="protein sequence ID" value="SQB29704.1"/>
    <property type="molecule type" value="Genomic_DNA"/>
</dbReference>
<dbReference type="AlphaFoldDB" id="A0A078LGA4"/>
<evidence type="ECO:0008006" key="7">
    <source>
        <dbReference type="Google" id="ProtNLM"/>
    </source>
</evidence>
<keyword evidence="1" id="KW-1133">Transmembrane helix</keyword>
<protein>
    <recommendedName>
        <fullName evidence="7">Inner membrane protein</fullName>
    </recommendedName>
</protein>
<dbReference type="Proteomes" id="UP000251584">
    <property type="component" value="Unassembled WGS sequence"/>
</dbReference>
<dbReference type="PATRIC" id="fig|545.12.peg.1188"/>
<evidence type="ECO:0000313" key="2">
    <source>
        <dbReference type="EMBL" id="CDZ83089.1"/>
    </source>
</evidence>
<dbReference type="Proteomes" id="UP000270272">
    <property type="component" value="Chromosome"/>
</dbReference>
<gene>
    <name evidence="2" type="ORF">BN1086_01195</name>
    <name evidence="3" type="ORF">NCTC10786_03358</name>
    <name evidence="4" type="ORF">NCTC11075_00550</name>
</gene>
<dbReference type="EMBL" id="LR134204">
    <property type="protein sequence ID" value="VEB84796.1"/>
    <property type="molecule type" value="Genomic_DNA"/>
</dbReference>
<feature type="transmembrane region" description="Helical" evidence="1">
    <location>
        <begin position="12"/>
        <end position="30"/>
    </location>
</feature>
<proteinExistence type="predicted"/>